<keyword evidence="8 9" id="KW-0472">Membrane</keyword>
<dbReference type="AlphaFoldDB" id="A0A1C4GTR8"/>
<evidence type="ECO:0000256" key="6">
    <source>
        <dbReference type="ARBA" id="ARBA00022692"/>
    </source>
</evidence>
<dbReference type="GO" id="GO:0015628">
    <property type="term" value="P:protein secretion by the type II secretion system"/>
    <property type="evidence" value="ECO:0007669"/>
    <property type="project" value="UniProtKB-UniRule"/>
</dbReference>
<comment type="subcellular location">
    <subcellularLocation>
        <location evidence="1 9">Cell inner membrane</location>
        <topology evidence="1 9">Single-pass membrane protein</topology>
    </subcellularLocation>
</comment>
<dbReference type="NCBIfam" id="TIGR02532">
    <property type="entry name" value="IV_pilin_GFxxxE"/>
    <property type="match status" value="1"/>
</dbReference>
<evidence type="ECO:0000256" key="4">
    <source>
        <dbReference type="ARBA" id="ARBA00022481"/>
    </source>
</evidence>
<dbReference type="Proteomes" id="UP000243661">
    <property type="component" value="Unassembled WGS sequence"/>
</dbReference>
<dbReference type="Pfam" id="PF07963">
    <property type="entry name" value="N_methyl"/>
    <property type="match status" value="1"/>
</dbReference>
<comment type="similarity">
    <text evidence="2 9">Belongs to the GSP I family.</text>
</comment>
<dbReference type="InterPro" id="IPR012902">
    <property type="entry name" value="N_methyl_site"/>
</dbReference>
<evidence type="ECO:0000256" key="2">
    <source>
        <dbReference type="ARBA" id="ARBA00008358"/>
    </source>
</evidence>
<evidence type="ECO:0000256" key="5">
    <source>
        <dbReference type="ARBA" id="ARBA00022519"/>
    </source>
</evidence>
<evidence type="ECO:0000313" key="11">
    <source>
        <dbReference type="EMBL" id="SCC71618.1"/>
    </source>
</evidence>
<dbReference type="InterPro" id="IPR003413">
    <property type="entry name" value="T2SS_GspI_C"/>
</dbReference>
<dbReference type="PANTHER" id="PTHR38779">
    <property type="entry name" value="TYPE II SECRETION SYSTEM PROTEIN I-RELATED"/>
    <property type="match status" value="1"/>
</dbReference>
<evidence type="ECO:0000256" key="3">
    <source>
        <dbReference type="ARBA" id="ARBA00022475"/>
    </source>
</evidence>
<dbReference type="Gene3D" id="3.30.1300.30">
    <property type="entry name" value="GSPII I/J protein-like"/>
    <property type="match status" value="1"/>
</dbReference>
<sequence length="166" mass="18560">MQAKYSRANFLPCLVAKQYSTHDNGQNSCSHRFKQSRMLRSRRTLGFTLLEVMVALAIFATAAIALTKVAMQYTQATANAILRTKAQFVALNEVANMEINQEWLQGTQSEQSTQQGEMWQIDKSAQSTISPNVQRIEVQVSLLNADSGKVQAGITHLVFFNYKAKV</sequence>
<reference evidence="11 12" key="1">
    <citation type="submission" date="2016-08" db="EMBL/GenBank/DDBJ databases">
        <authorList>
            <person name="Seilhamer J.J."/>
        </authorList>
    </citation>
    <scope>NUCLEOTIDE SEQUENCE [LARGE SCALE GENOMIC DNA]</scope>
    <source>
        <strain evidence="11 12">ANC 4874</strain>
    </source>
</reference>
<keyword evidence="3" id="KW-1003">Cell membrane</keyword>
<feature type="transmembrane region" description="Helical" evidence="9">
    <location>
        <begin position="44"/>
        <end position="66"/>
    </location>
</feature>
<dbReference type="InterPro" id="IPR045584">
    <property type="entry name" value="Pilin-like"/>
</dbReference>
<name>A0A1C4GTR8_9GAMM</name>
<proteinExistence type="inferred from homology"/>
<evidence type="ECO:0000256" key="9">
    <source>
        <dbReference type="RuleBase" id="RU368030"/>
    </source>
</evidence>
<evidence type="ECO:0000256" key="7">
    <source>
        <dbReference type="ARBA" id="ARBA00022989"/>
    </source>
</evidence>
<dbReference type="GO" id="GO:0005886">
    <property type="term" value="C:plasma membrane"/>
    <property type="evidence" value="ECO:0007669"/>
    <property type="project" value="UniProtKB-SubCell"/>
</dbReference>
<feature type="domain" description="Type II secretion system protein GspI C-terminal" evidence="10">
    <location>
        <begin position="83"/>
        <end position="144"/>
    </location>
</feature>
<evidence type="ECO:0000256" key="1">
    <source>
        <dbReference type="ARBA" id="ARBA00004377"/>
    </source>
</evidence>
<dbReference type="PANTHER" id="PTHR38779:SF2">
    <property type="entry name" value="TYPE II SECRETION SYSTEM PROTEIN I-RELATED"/>
    <property type="match status" value="1"/>
</dbReference>
<dbReference type="InterPro" id="IPR010052">
    <property type="entry name" value="T2SS_protein-GspI"/>
</dbReference>
<dbReference type="SUPFAM" id="SSF54523">
    <property type="entry name" value="Pili subunits"/>
    <property type="match status" value="1"/>
</dbReference>
<organism evidence="11 12">
    <name type="scientific">Acinetobacter albensis</name>
    <dbReference type="NCBI Taxonomy" id="1673609"/>
    <lineage>
        <taxon>Bacteria</taxon>
        <taxon>Pseudomonadati</taxon>
        <taxon>Pseudomonadota</taxon>
        <taxon>Gammaproteobacteria</taxon>
        <taxon>Moraxellales</taxon>
        <taxon>Moraxellaceae</taxon>
        <taxon>Acinetobacter</taxon>
    </lineage>
</organism>
<comment type="function">
    <text evidence="9">Component of the type II secretion system required for the energy-dependent secretion of extracellular factors such as proteases and toxins from the periplasm.</text>
</comment>
<dbReference type="Pfam" id="PF02501">
    <property type="entry name" value="T2SSI"/>
    <property type="match status" value="1"/>
</dbReference>
<dbReference type="EMBL" id="FMBK01000005">
    <property type="protein sequence ID" value="SCC71618.1"/>
    <property type="molecule type" value="Genomic_DNA"/>
</dbReference>
<keyword evidence="5 9" id="KW-0997">Cell inner membrane</keyword>
<dbReference type="NCBIfam" id="TIGR01707">
    <property type="entry name" value="gspI"/>
    <property type="match status" value="1"/>
</dbReference>
<keyword evidence="7 9" id="KW-1133">Transmembrane helix</keyword>
<gene>
    <name evidence="11" type="ORF">GA0116959_10537</name>
</gene>
<keyword evidence="4 9" id="KW-0488">Methylation</keyword>
<keyword evidence="6 9" id="KW-0812">Transmembrane</keyword>
<comment type="subunit">
    <text evidence="9">Type II secretion is composed of four main components: the outer membrane complex, the inner membrane complex, the cytoplasmic secretion ATPase and the periplasm-spanning pseudopilus.</text>
</comment>
<accession>A0A1C4GTR8</accession>
<evidence type="ECO:0000259" key="10">
    <source>
        <dbReference type="Pfam" id="PF02501"/>
    </source>
</evidence>
<evidence type="ECO:0000313" key="12">
    <source>
        <dbReference type="Proteomes" id="UP000243661"/>
    </source>
</evidence>
<evidence type="ECO:0000256" key="8">
    <source>
        <dbReference type="ARBA" id="ARBA00023136"/>
    </source>
</evidence>
<dbReference type="GO" id="GO:0015627">
    <property type="term" value="C:type II protein secretion system complex"/>
    <property type="evidence" value="ECO:0007669"/>
    <property type="project" value="UniProtKB-UniRule"/>
</dbReference>
<comment type="PTM">
    <text evidence="9">Cleaved by prepilin peptidase.</text>
</comment>
<protein>
    <recommendedName>
        <fullName evidence="9">Type II secretion system protein I</fullName>
        <shortName evidence="9">T2SS minor pseudopilin I</shortName>
    </recommendedName>
</protein>